<keyword evidence="3" id="KW-1185">Reference proteome</keyword>
<dbReference type="AlphaFoldDB" id="A0A0G4GE32"/>
<sequence>MQRAHAFARRANLRAIDPQAIASFQSTLRLFVAAHIKCTILRQQCQRQQLTGRQQEPSLTAGVAERVTAASGASASPSARPAERGSGSMSPSTKTDRLPGHSKTAQVELRMATGETSKGFVDIRDKPVTYEEAGDSWCDKIA</sequence>
<dbReference type="Proteomes" id="UP000041254">
    <property type="component" value="Unassembled WGS sequence"/>
</dbReference>
<name>A0A0G4GE32_VITBC</name>
<feature type="compositionally biased region" description="Low complexity" evidence="1">
    <location>
        <begin position="69"/>
        <end position="86"/>
    </location>
</feature>
<protein>
    <submittedName>
        <fullName evidence="2">Uncharacterized protein</fullName>
    </submittedName>
</protein>
<accession>A0A0G4GE32</accession>
<evidence type="ECO:0000256" key="1">
    <source>
        <dbReference type="SAM" id="MobiDB-lite"/>
    </source>
</evidence>
<dbReference type="VEuPathDB" id="CryptoDB:Vbra_6213"/>
<proteinExistence type="predicted"/>
<gene>
    <name evidence="2" type="ORF">Vbra_6213</name>
</gene>
<dbReference type="InParanoid" id="A0A0G4GE32"/>
<evidence type="ECO:0000313" key="3">
    <source>
        <dbReference type="Proteomes" id="UP000041254"/>
    </source>
</evidence>
<organism evidence="2 3">
    <name type="scientific">Vitrella brassicaformis (strain CCMP3155)</name>
    <dbReference type="NCBI Taxonomy" id="1169540"/>
    <lineage>
        <taxon>Eukaryota</taxon>
        <taxon>Sar</taxon>
        <taxon>Alveolata</taxon>
        <taxon>Colpodellida</taxon>
        <taxon>Vitrellaceae</taxon>
        <taxon>Vitrella</taxon>
    </lineage>
</organism>
<evidence type="ECO:0000313" key="2">
    <source>
        <dbReference type="EMBL" id="CEM27658.1"/>
    </source>
</evidence>
<dbReference type="EMBL" id="CDMY01000637">
    <property type="protein sequence ID" value="CEM27658.1"/>
    <property type="molecule type" value="Genomic_DNA"/>
</dbReference>
<feature type="region of interest" description="Disordered" evidence="1">
    <location>
        <begin position="49"/>
        <end position="111"/>
    </location>
</feature>
<reference evidence="2 3" key="1">
    <citation type="submission" date="2014-11" db="EMBL/GenBank/DDBJ databases">
        <authorList>
            <person name="Zhu J."/>
            <person name="Qi W."/>
            <person name="Song R."/>
        </authorList>
    </citation>
    <scope>NUCLEOTIDE SEQUENCE [LARGE SCALE GENOMIC DNA]</scope>
</reference>